<evidence type="ECO:0000313" key="4">
    <source>
        <dbReference type="EMBL" id="SCL27457.1"/>
    </source>
</evidence>
<dbReference type="GO" id="GO:0016787">
    <property type="term" value="F:hydrolase activity"/>
    <property type="evidence" value="ECO:0007669"/>
    <property type="project" value="UniProtKB-KW"/>
</dbReference>
<evidence type="ECO:0000259" key="3">
    <source>
        <dbReference type="SMART" id="SM00824"/>
    </source>
</evidence>
<gene>
    <name evidence="4" type="ORF">GA0074692_2353</name>
</gene>
<feature type="domain" description="Thioesterase TesA-like" evidence="3">
    <location>
        <begin position="29"/>
        <end position="250"/>
    </location>
</feature>
<dbReference type="SMART" id="SM00824">
    <property type="entry name" value="PKS_TE"/>
    <property type="match status" value="1"/>
</dbReference>
<comment type="similarity">
    <text evidence="1">Belongs to the thioesterase family.</text>
</comment>
<dbReference type="Pfam" id="PF00975">
    <property type="entry name" value="Thioesterase"/>
    <property type="match status" value="1"/>
</dbReference>
<keyword evidence="5" id="KW-1185">Reference proteome</keyword>
<dbReference type="RefSeq" id="WP_176738410.1">
    <property type="nucleotide sequence ID" value="NZ_FMHW01000002.1"/>
</dbReference>
<reference evidence="5" key="1">
    <citation type="submission" date="2016-06" db="EMBL/GenBank/DDBJ databases">
        <authorList>
            <person name="Varghese N."/>
            <person name="Submissions Spin"/>
        </authorList>
    </citation>
    <scope>NUCLEOTIDE SEQUENCE [LARGE SCALE GENOMIC DNA]</scope>
    <source>
        <strain evidence="5">DSM 43817</strain>
    </source>
</reference>
<accession>A0A1C6SDB8</accession>
<dbReference type="Gene3D" id="3.40.50.1820">
    <property type="entry name" value="alpha/beta hydrolase"/>
    <property type="match status" value="1"/>
</dbReference>
<dbReference type="InterPro" id="IPR012223">
    <property type="entry name" value="TEII"/>
</dbReference>
<organism evidence="4 5">
    <name type="scientific">Micromonospora pallida</name>
    <dbReference type="NCBI Taxonomy" id="145854"/>
    <lineage>
        <taxon>Bacteria</taxon>
        <taxon>Bacillati</taxon>
        <taxon>Actinomycetota</taxon>
        <taxon>Actinomycetes</taxon>
        <taxon>Micromonosporales</taxon>
        <taxon>Micromonosporaceae</taxon>
        <taxon>Micromonospora</taxon>
    </lineage>
</organism>
<proteinExistence type="inferred from homology"/>
<name>A0A1C6SDB8_9ACTN</name>
<dbReference type="InterPro" id="IPR020802">
    <property type="entry name" value="TesA-like"/>
</dbReference>
<dbReference type="PANTHER" id="PTHR11487:SF0">
    <property type="entry name" value="S-ACYL FATTY ACID SYNTHASE THIOESTERASE, MEDIUM CHAIN"/>
    <property type="match status" value="1"/>
</dbReference>
<evidence type="ECO:0000256" key="2">
    <source>
        <dbReference type="ARBA" id="ARBA00022801"/>
    </source>
</evidence>
<dbReference type="STRING" id="145854.GA0074692_2353"/>
<dbReference type="AlphaFoldDB" id="A0A1C6SDB8"/>
<evidence type="ECO:0000313" key="5">
    <source>
        <dbReference type="Proteomes" id="UP000198959"/>
    </source>
</evidence>
<dbReference type="Proteomes" id="UP000198959">
    <property type="component" value="Unassembled WGS sequence"/>
</dbReference>
<evidence type="ECO:0000256" key="1">
    <source>
        <dbReference type="ARBA" id="ARBA00007169"/>
    </source>
</evidence>
<sequence length="263" mass="28400">MSITRAVTDGPAAWIVRPRSRPRARVTLVCFHSASSGAAMYRRWPDRLPETVDVALVRMPGRENRLRQPFVEDFDAAVAALSTALGECGSGPYALLGHSMGAHLAFAVAGARVAAGLPPPRHLFLCGTRPPHLFRPAFTAASSDGELIAALTMMGGTDPALLANEELRRMVLPTFRADLRVCAGVRPPRRPLPCPLSVFGGEQDDIPGTELDQWRRWSSRSVTTSMFPGRHFFLVDESEDAVLGEVGRVLAELTPPGPDVTLG</sequence>
<dbReference type="InterPro" id="IPR001031">
    <property type="entry name" value="Thioesterase"/>
</dbReference>
<keyword evidence="2" id="KW-0378">Hydrolase</keyword>
<dbReference type="InterPro" id="IPR029058">
    <property type="entry name" value="AB_hydrolase_fold"/>
</dbReference>
<dbReference type="SUPFAM" id="SSF53474">
    <property type="entry name" value="alpha/beta-Hydrolases"/>
    <property type="match status" value="1"/>
</dbReference>
<dbReference type="EMBL" id="FMHW01000002">
    <property type="protein sequence ID" value="SCL27457.1"/>
    <property type="molecule type" value="Genomic_DNA"/>
</dbReference>
<protein>
    <submittedName>
        <fullName evidence="4">Surfactin synthase thioesterase subunit</fullName>
    </submittedName>
</protein>
<dbReference type="GO" id="GO:0008610">
    <property type="term" value="P:lipid biosynthetic process"/>
    <property type="evidence" value="ECO:0007669"/>
    <property type="project" value="TreeGrafter"/>
</dbReference>
<dbReference type="PANTHER" id="PTHR11487">
    <property type="entry name" value="THIOESTERASE"/>
    <property type="match status" value="1"/>
</dbReference>